<organism evidence="2 3">
    <name type="scientific">Pseudobacteroides cellulosolvens ATCC 35603 = DSM 2933</name>
    <dbReference type="NCBI Taxonomy" id="398512"/>
    <lineage>
        <taxon>Bacteria</taxon>
        <taxon>Bacillati</taxon>
        <taxon>Bacillota</taxon>
        <taxon>Clostridia</taxon>
        <taxon>Eubacteriales</taxon>
        <taxon>Oscillospiraceae</taxon>
        <taxon>Pseudobacteroides</taxon>
    </lineage>
</organism>
<dbReference type="InterPro" id="IPR010982">
    <property type="entry name" value="Lambda_DNA-bd_dom_sf"/>
</dbReference>
<sequence>MKIYWHNGSKNIIGKRVREARLKSNPQISQQDLSARLDVLGYHIDRVSITKIESGDRFVADYEVVALANALNVSVEWLLYGNP</sequence>
<protein>
    <submittedName>
        <fullName evidence="2">Helix-turn-helix domain protein</fullName>
    </submittedName>
</protein>
<accession>A0A0L6JTD2</accession>
<dbReference type="PATRIC" id="fig|398512.5.peg.4560"/>
<reference evidence="3" key="1">
    <citation type="submission" date="2015-07" db="EMBL/GenBank/DDBJ databases">
        <title>Near-Complete Genome Sequence of the Cellulolytic Bacterium Bacteroides (Pseudobacteroides) cellulosolvens ATCC 35603.</title>
        <authorList>
            <person name="Dassa B."/>
            <person name="Utturkar S.M."/>
            <person name="Klingeman D.M."/>
            <person name="Hurt R.A."/>
            <person name="Keller M."/>
            <person name="Xu J."/>
            <person name="Reddy Y.H.K."/>
            <person name="Borovok I."/>
            <person name="Grinberg I.R."/>
            <person name="Lamed R."/>
            <person name="Zhivin O."/>
            <person name="Bayer E.A."/>
            <person name="Brown S.D."/>
        </authorList>
    </citation>
    <scope>NUCLEOTIDE SEQUENCE [LARGE SCALE GENOMIC DNA]</scope>
    <source>
        <strain evidence="3">DSM 2933</strain>
    </source>
</reference>
<dbReference type="AlphaFoldDB" id="A0A0L6JTD2"/>
<dbReference type="STRING" id="398512.Bccel_4352"/>
<dbReference type="Gene3D" id="1.10.260.40">
    <property type="entry name" value="lambda repressor-like DNA-binding domains"/>
    <property type="match status" value="1"/>
</dbReference>
<dbReference type="Proteomes" id="UP000036923">
    <property type="component" value="Unassembled WGS sequence"/>
</dbReference>
<feature type="domain" description="HTH cro/C1-type" evidence="1">
    <location>
        <begin position="17"/>
        <end position="78"/>
    </location>
</feature>
<keyword evidence="3" id="KW-1185">Reference proteome</keyword>
<dbReference type="EMBL" id="LGTC01000001">
    <property type="protein sequence ID" value="KNY29078.1"/>
    <property type="molecule type" value="Genomic_DNA"/>
</dbReference>
<evidence type="ECO:0000313" key="3">
    <source>
        <dbReference type="Proteomes" id="UP000036923"/>
    </source>
</evidence>
<dbReference type="OrthoDB" id="574441at2"/>
<dbReference type="PROSITE" id="PS50943">
    <property type="entry name" value="HTH_CROC1"/>
    <property type="match status" value="1"/>
</dbReference>
<evidence type="ECO:0000259" key="1">
    <source>
        <dbReference type="PROSITE" id="PS50943"/>
    </source>
</evidence>
<dbReference type="eggNOG" id="COG1396">
    <property type="taxonomic scope" value="Bacteria"/>
</dbReference>
<evidence type="ECO:0000313" key="2">
    <source>
        <dbReference type="EMBL" id="KNY29078.1"/>
    </source>
</evidence>
<comment type="caution">
    <text evidence="2">The sequence shown here is derived from an EMBL/GenBank/DDBJ whole genome shotgun (WGS) entry which is preliminary data.</text>
</comment>
<dbReference type="Pfam" id="PF01381">
    <property type="entry name" value="HTH_3"/>
    <property type="match status" value="1"/>
</dbReference>
<dbReference type="SUPFAM" id="SSF47413">
    <property type="entry name" value="lambda repressor-like DNA-binding domains"/>
    <property type="match status" value="1"/>
</dbReference>
<dbReference type="InterPro" id="IPR001387">
    <property type="entry name" value="Cro/C1-type_HTH"/>
</dbReference>
<dbReference type="GO" id="GO:0003677">
    <property type="term" value="F:DNA binding"/>
    <property type="evidence" value="ECO:0007669"/>
    <property type="project" value="InterPro"/>
</dbReference>
<dbReference type="CDD" id="cd00093">
    <property type="entry name" value="HTH_XRE"/>
    <property type="match status" value="1"/>
</dbReference>
<name>A0A0L6JTD2_9FIRM</name>
<gene>
    <name evidence="2" type="ORF">Bccel_4352</name>
</gene>
<proteinExistence type="predicted"/>
<dbReference type="SMART" id="SM00530">
    <property type="entry name" value="HTH_XRE"/>
    <property type="match status" value="1"/>
</dbReference>
<dbReference type="RefSeq" id="WP_010244708.1">
    <property type="nucleotide sequence ID" value="NZ_JQKC01000005.1"/>
</dbReference>